<dbReference type="Gene3D" id="3.30.450.20">
    <property type="entry name" value="PAS domain"/>
    <property type="match status" value="2"/>
</dbReference>
<evidence type="ECO:0000256" key="3">
    <source>
        <dbReference type="ARBA" id="ARBA00021740"/>
    </source>
</evidence>
<dbReference type="InterPro" id="IPR013767">
    <property type="entry name" value="PAS_fold"/>
</dbReference>
<dbReference type="NCBIfam" id="TIGR00229">
    <property type="entry name" value="sensory_box"/>
    <property type="match status" value="2"/>
</dbReference>
<dbReference type="PANTHER" id="PTHR41523:SF8">
    <property type="entry name" value="ETHYLENE RESPONSE SENSOR PROTEIN"/>
    <property type="match status" value="1"/>
</dbReference>
<evidence type="ECO:0000256" key="13">
    <source>
        <dbReference type="ARBA" id="ARBA00022840"/>
    </source>
</evidence>
<evidence type="ECO:0000313" key="20">
    <source>
        <dbReference type="Proteomes" id="UP001156691"/>
    </source>
</evidence>
<feature type="domain" description="PAC" evidence="18">
    <location>
        <begin position="72"/>
        <end position="124"/>
    </location>
</feature>
<keyword evidence="4" id="KW-0600">Photoreceptor protein</keyword>
<proteinExistence type="predicted"/>
<keyword evidence="10" id="KW-0677">Repeat</keyword>
<dbReference type="InterPro" id="IPR000700">
    <property type="entry name" value="PAS-assoc_C"/>
</dbReference>
<dbReference type="InterPro" id="IPR000014">
    <property type="entry name" value="PAS"/>
</dbReference>
<keyword evidence="9" id="KW-0808">Transferase</keyword>
<keyword evidence="8" id="KW-0288">FMN</keyword>
<organism evidence="19 20">
    <name type="scientific">Devosia nitrariae</name>
    <dbReference type="NCBI Taxonomy" id="2071872"/>
    <lineage>
        <taxon>Bacteria</taxon>
        <taxon>Pseudomonadati</taxon>
        <taxon>Pseudomonadota</taxon>
        <taxon>Alphaproteobacteria</taxon>
        <taxon>Hyphomicrobiales</taxon>
        <taxon>Devosiaceae</taxon>
        <taxon>Devosia</taxon>
    </lineage>
</organism>
<dbReference type="EC" id="2.7.13.3" evidence="2"/>
<dbReference type="SUPFAM" id="SSF55785">
    <property type="entry name" value="PYP-like sensor domain (PAS domain)"/>
    <property type="match status" value="2"/>
</dbReference>
<evidence type="ECO:0000256" key="7">
    <source>
        <dbReference type="ARBA" id="ARBA00022630"/>
    </source>
</evidence>
<evidence type="ECO:0000256" key="11">
    <source>
        <dbReference type="ARBA" id="ARBA00022741"/>
    </source>
</evidence>
<evidence type="ECO:0000259" key="17">
    <source>
        <dbReference type="PROSITE" id="PS50112"/>
    </source>
</evidence>
<evidence type="ECO:0000256" key="14">
    <source>
        <dbReference type="ARBA" id="ARBA00022991"/>
    </source>
</evidence>
<dbReference type="Pfam" id="PF07536">
    <property type="entry name" value="HWE_HK"/>
    <property type="match status" value="1"/>
</dbReference>
<dbReference type="InterPro" id="IPR011102">
    <property type="entry name" value="Sig_transdc_His_kinase_HWE"/>
</dbReference>
<dbReference type="InterPro" id="IPR036890">
    <property type="entry name" value="HATPase_C_sf"/>
</dbReference>
<dbReference type="EMBL" id="BSNS01000007">
    <property type="protein sequence ID" value="GLQ54430.1"/>
    <property type="molecule type" value="Genomic_DNA"/>
</dbReference>
<keyword evidence="15" id="KW-0843">Virulence</keyword>
<keyword evidence="14" id="KW-0157">Chromophore</keyword>
<dbReference type="InterPro" id="IPR013656">
    <property type="entry name" value="PAS_4"/>
</dbReference>
<protein>
    <recommendedName>
        <fullName evidence="3">Blue-light-activated histidine kinase</fullName>
        <ecNumber evidence="2">2.7.13.3</ecNumber>
    </recommendedName>
</protein>
<keyword evidence="5" id="KW-0597">Phosphoprotein</keyword>
<feature type="domain" description="PAS" evidence="17">
    <location>
        <begin position="1"/>
        <end position="30"/>
    </location>
</feature>
<evidence type="ECO:0000256" key="2">
    <source>
        <dbReference type="ARBA" id="ARBA00012438"/>
    </source>
</evidence>
<keyword evidence="13" id="KW-0067">ATP-binding</keyword>
<reference evidence="20" key="1">
    <citation type="journal article" date="2019" name="Int. J. Syst. Evol. Microbiol.">
        <title>The Global Catalogue of Microorganisms (GCM) 10K type strain sequencing project: providing services to taxonomists for standard genome sequencing and annotation.</title>
        <authorList>
            <consortium name="The Broad Institute Genomics Platform"/>
            <consortium name="The Broad Institute Genome Sequencing Center for Infectious Disease"/>
            <person name="Wu L."/>
            <person name="Ma J."/>
        </authorList>
    </citation>
    <scope>NUCLEOTIDE SEQUENCE [LARGE SCALE GENOMIC DNA]</scope>
    <source>
        <strain evidence="20">NBRC 112416</strain>
    </source>
</reference>
<dbReference type="GO" id="GO:0016301">
    <property type="term" value="F:kinase activity"/>
    <property type="evidence" value="ECO:0007669"/>
    <property type="project" value="UniProtKB-KW"/>
</dbReference>
<feature type="domain" description="PAS" evidence="17">
    <location>
        <begin position="121"/>
        <end position="191"/>
    </location>
</feature>
<evidence type="ECO:0000256" key="16">
    <source>
        <dbReference type="ARBA" id="ARBA00023170"/>
    </source>
</evidence>
<evidence type="ECO:0000256" key="8">
    <source>
        <dbReference type="ARBA" id="ARBA00022643"/>
    </source>
</evidence>
<keyword evidence="7" id="KW-0285">Flavoprotein</keyword>
<evidence type="ECO:0000256" key="10">
    <source>
        <dbReference type="ARBA" id="ARBA00022737"/>
    </source>
</evidence>
<keyword evidence="16" id="KW-0675">Receptor</keyword>
<dbReference type="PROSITE" id="PS50113">
    <property type="entry name" value="PAC"/>
    <property type="match status" value="2"/>
</dbReference>
<dbReference type="InterPro" id="IPR001610">
    <property type="entry name" value="PAC"/>
</dbReference>
<comment type="caution">
    <text evidence="19">The sequence shown here is derived from an EMBL/GenBank/DDBJ whole genome shotgun (WGS) entry which is preliminary data.</text>
</comment>
<feature type="domain" description="PAC" evidence="18">
    <location>
        <begin position="194"/>
        <end position="246"/>
    </location>
</feature>
<name>A0ABQ5W446_9HYPH</name>
<evidence type="ECO:0000259" key="18">
    <source>
        <dbReference type="PROSITE" id="PS50113"/>
    </source>
</evidence>
<dbReference type="Pfam" id="PF08448">
    <property type="entry name" value="PAS_4"/>
    <property type="match status" value="1"/>
</dbReference>
<keyword evidence="20" id="KW-1185">Reference proteome</keyword>
<dbReference type="Proteomes" id="UP001156691">
    <property type="component" value="Unassembled WGS sequence"/>
</dbReference>
<dbReference type="SMART" id="SM00091">
    <property type="entry name" value="PAS"/>
    <property type="match status" value="2"/>
</dbReference>
<keyword evidence="11" id="KW-0547">Nucleotide-binding</keyword>
<dbReference type="Pfam" id="PF00989">
    <property type="entry name" value="PAS"/>
    <property type="match status" value="1"/>
</dbReference>
<evidence type="ECO:0000256" key="4">
    <source>
        <dbReference type="ARBA" id="ARBA00022543"/>
    </source>
</evidence>
<evidence type="ECO:0000313" key="19">
    <source>
        <dbReference type="EMBL" id="GLQ54430.1"/>
    </source>
</evidence>
<evidence type="ECO:0000256" key="15">
    <source>
        <dbReference type="ARBA" id="ARBA00023026"/>
    </source>
</evidence>
<dbReference type="PANTHER" id="PTHR41523">
    <property type="entry name" value="TWO-COMPONENT SYSTEM SENSOR PROTEIN"/>
    <property type="match status" value="1"/>
</dbReference>
<keyword evidence="6" id="KW-0716">Sensory transduction</keyword>
<evidence type="ECO:0000256" key="9">
    <source>
        <dbReference type="ARBA" id="ARBA00022679"/>
    </source>
</evidence>
<gene>
    <name evidence="19" type="ORF">GCM10010862_16890</name>
</gene>
<dbReference type="SMART" id="SM00086">
    <property type="entry name" value="PAC"/>
    <property type="match status" value="2"/>
</dbReference>
<comment type="catalytic activity">
    <reaction evidence="1">
        <text>ATP + protein L-histidine = ADP + protein N-phospho-L-histidine.</text>
        <dbReference type="EC" id="2.7.13.3"/>
    </reaction>
</comment>
<evidence type="ECO:0000256" key="1">
    <source>
        <dbReference type="ARBA" id="ARBA00000085"/>
    </source>
</evidence>
<keyword evidence="12 19" id="KW-0418">Kinase</keyword>
<sequence length="455" mass="49882">MLEALPIPVYTTDREGRILAFNAAARELWGGATELDAMRWSGFRRLRHPNGRTMPPDDSAMALAIREGRPIHGVEAIAERPDGQQVPFLAFVTPLRDDAGGVAGAVNVLIETSSTEAAQQAQHHLAAIVASSHDAIVSKDLGGIVQTWNESAQRVFGYSPEEIVGQPITILIPPERQHEEVEILRRIRAGEVVDHFETVRVHRDGRRMPVSLTISPIRANDGSIIGVSKIARDITQQKESEQLIHALMREVNHRVKNQFAVILSMVRETRSRASDPAEFEVQVRERIMALARSHDLLVKGEWRGATLFELLLAHLEIFASQERVRLAGPTIVLQPMALQYIGMAFHELATNAAKYGALAPPGGTIDVSWSIGPERQFILTWTESVSGPALGEAKSNGFGTVVLERVTPSAIAGTGRIDYRADGIRWILSAPLDSIEAQQDADFGLPRMEPKSSGS</sequence>
<evidence type="ECO:0000256" key="5">
    <source>
        <dbReference type="ARBA" id="ARBA00022553"/>
    </source>
</evidence>
<dbReference type="InterPro" id="IPR035965">
    <property type="entry name" value="PAS-like_dom_sf"/>
</dbReference>
<dbReference type="SMART" id="SM00911">
    <property type="entry name" value="HWE_HK"/>
    <property type="match status" value="1"/>
</dbReference>
<evidence type="ECO:0000256" key="6">
    <source>
        <dbReference type="ARBA" id="ARBA00022606"/>
    </source>
</evidence>
<dbReference type="PROSITE" id="PS50112">
    <property type="entry name" value="PAS"/>
    <property type="match status" value="2"/>
</dbReference>
<dbReference type="CDD" id="cd00130">
    <property type="entry name" value="PAS"/>
    <property type="match status" value="2"/>
</dbReference>
<accession>A0ABQ5W446</accession>
<evidence type="ECO:0000256" key="12">
    <source>
        <dbReference type="ARBA" id="ARBA00022777"/>
    </source>
</evidence>
<dbReference type="Gene3D" id="3.30.565.10">
    <property type="entry name" value="Histidine kinase-like ATPase, C-terminal domain"/>
    <property type="match status" value="1"/>
</dbReference>